<keyword evidence="1" id="KW-0812">Transmembrane</keyword>
<protein>
    <submittedName>
        <fullName evidence="2">Uncharacterized protein</fullName>
    </submittedName>
</protein>
<dbReference type="AlphaFoldDB" id="A0A3M7TAI8"/>
<keyword evidence="3" id="KW-1185">Reference proteome</keyword>
<dbReference type="Proteomes" id="UP000276133">
    <property type="component" value="Unassembled WGS sequence"/>
</dbReference>
<gene>
    <name evidence="2" type="ORF">BpHYR1_021189</name>
</gene>
<sequence length="160" mass="18953">MVCLDKCDHFSSHLCLLESSSSSKTWLDSTTWTKLDLIVRELSRVYSITQRMRNLAWKYMGSNMDSFFYELGIVAVFVWIKLTFNIFKIRLLNFKARSEVRQIKKPFFRIFCSTSFSEKLARTFLTVKLNLNKSICAERFEIVLNVLLKINLKFINWHSN</sequence>
<comment type="caution">
    <text evidence="2">The sequence shown here is derived from an EMBL/GenBank/DDBJ whole genome shotgun (WGS) entry which is preliminary data.</text>
</comment>
<keyword evidence="1" id="KW-0472">Membrane</keyword>
<accession>A0A3M7TAI8</accession>
<evidence type="ECO:0000313" key="3">
    <source>
        <dbReference type="Proteomes" id="UP000276133"/>
    </source>
</evidence>
<keyword evidence="1" id="KW-1133">Transmembrane helix</keyword>
<dbReference type="EMBL" id="REGN01000027">
    <property type="protein sequence ID" value="RNA45106.1"/>
    <property type="molecule type" value="Genomic_DNA"/>
</dbReference>
<name>A0A3M7TAI8_BRAPC</name>
<proteinExistence type="predicted"/>
<evidence type="ECO:0000256" key="1">
    <source>
        <dbReference type="SAM" id="Phobius"/>
    </source>
</evidence>
<organism evidence="2 3">
    <name type="scientific">Brachionus plicatilis</name>
    <name type="common">Marine rotifer</name>
    <name type="synonym">Brachionus muelleri</name>
    <dbReference type="NCBI Taxonomy" id="10195"/>
    <lineage>
        <taxon>Eukaryota</taxon>
        <taxon>Metazoa</taxon>
        <taxon>Spiralia</taxon>
        <taxon>Gnathifera</taxon>
        <taxon>Rotifera</taxon>
        <taxon>Eurotatoria</taxon>
        <taxon>Monogononta</taxon>
        <taxon>Pseudotrocha</taxon>
        <taxon>Ploima</taxon>
        <taxon>Brachionidae</taxon>
        <taxon>Brachionus</taxon>
    </lineage>
</organism>
<feature type="transmembrane region" description="Helical" evidence="1">
    <location>
        <begin position="67"/>
        <end position="87"/>
    </location>
</feature>
<evidence type="ECO:0000313" key="2">
    <source>
        <dbReference type="EMBL" id="RNA45106.1"/>
    </source>
</evidence>
<reference evidence="2 3" key="1">
    <citation type="journal article" date="2018" name="Sci. Rep.">
        <title>Genomic signatures of local adaptation to the degree of environmental predictability in rotifers.</title>
        <authorList>
            <person name="Franch-Gras L."/>
            <person name="Hahn C."/>
            <person name="Garcia-Roger E.M."/>
            <person name="Carmona M.J."/>
            <person name="Serra M."/>
            <person name="Gomez A."/>
        </authorList>
    </citation>
    <scope>NUCLEOTIDE SEQUENCE [LARGE SCALE GENOMIC DNA]</scope>
    <source>
        <strain evidence="2">HYR1</strain>
    </source>
</reference>